<evidence type="ECO:0000313" key="2">
    <source>
        <dbReference type="EMBL" id="ATP58852.1"/>
    </source>
</evidence>
<dbReference type="AlphaFoldDB" id="A0A2D1UB52"/>
<dbReference type="Proteomes" id="UP000223749">
    <property type="component" value="Chromosome"/>
</dbReference>
<feature type="signal peptide" evidence="1">
    <location>
        <begin position="1"/>
        <end position="22"/>
    </location>
</feature>
<dbReference type="RefSeq" id="WP_099440732.1">
    <property type="nucleotide sequence ID" value="NZ_CP024091.1"/>
</dbReference>
<dbReference type="EMBL" id="CP024091">
    <property type="protein sequence ID" value="ATP58852.1"/>
    <property type="molecule type" value="Genomic_DNA"/>
</dbReference>
<evidence type="ECO:0000313" key="3">
    <source>
        <dbReference type="Proteomes" id="UP000223749"/>
    </source>
</evidence>
<keyword evidence="3" id="KW-1185">Reference proteome</keyword>
<dbReference type="OrthoDB" id="1489309at2"/>
<sequence>MYKNIAFLVFCFVIFGGVQLFAQDLKTTVNDNKELDSLRKKEEEGRDSVVFTSKYIRYTTLKLTKDSIQTIALDTTLTGFQNFNVLIQPRTPTVGVGNLGLAARPMLFEPVKTIGFDIGMHSLDYYAMTHDDIRYYQARTPFTSLYYVSAGEAEQVFKVIHSQNVKRNFNVGLNFNRIGANGYYRRQRGDDLNGSLFTWYQSPNKRYNLWSSVVFNTLKTQENGSILNDSIFTGTNNSVDKLTEPVRLQTGKRIWRQTGFMLKQTYFVGRIDSVAQEITKKILPTNRVSYTLKYDANSYAFQMDENFASSALRESVFPNGVGLADSSFTNDSTRYKHIQNEFIYSFFLRAKGSSIIKNELKLDVGIKHDFYNYNQMVLYKDRTRFYDYSATFQNITLLGNAGYRLSNKIDFNVDLQQIFQGRNVGDFLYEAKSNVLLSKSVGRIILGAYFQNKSPEETYTNYFGNHYRWENNFDRSKTINLSFNFINEKFGFDAGAQYYLIDNYLYFGQDDAGGIKPFQLGSSINLLKITAGKKFKFGKFNLDSYLVYQKTDNPDKLRTPEIYTFNSFYLDQTFFKVLKTNIGFDVRYNTPYKAYAYSTATGQFYIGKDITFDTTPIVDVWVKASLRRANLFVKCDYVNQGLLYKGYYTVDRYPMPDRLLFKFGVSWNFYD</sequence>
<reference evidence="2 3" key="1">
    <citation type="submission" date="2017-10" db="EMBL/GenBank/DDBJ databases">
        <title>Whole genome of Pedobacter ginsengisoli T01R-27 isolated from tomato rhizosphere.</title>
        <authorList>
            <person name="Weon H.-Y."/>
            <person name="Lee S.A."/>
            <person name="Sang M.K."/>
            <person name="Song J."/>
        </authorList>
    </citation>
    <scope>NUCLEOTIDE SEQUENCE [LARGE SCALE GENOMIC DNA]</scope>
    <source>
        <strain evidence="2 3">T01R-27</strain>
    </source>
</reference>
<dbReference type="Pfam" id="PF14121">
    <property type="entry name" value="Porin_10"/>
    <property type="match status" value="1"/>
</dbReference>
<feature type="chain" id="PRO_5013810204" description="Porin" evidence="1">
    <location>
        <begin position="23"/>
        <end position="671"/>
    </location>
</feature>
<accession>A0A2D1UB52</accession>
<dbReference type="InterPro" id="IPR025631">
    <property type="entry name" value="Porin_10"/>
</dbReference>
<evidence type="ECO:0008006" key="4">
    <source>
        <dbReference type="Google" id="ProtNLM"/>
    </source>
</evidence>
<proteinExistence type="predicted"/>
<name>A0A2D1UB52_9SPHI</name>
<evidence type="ECO:0000256" key="1">
    <source>
        <dbReference type="SAM" id="SignalP"/>
    </source>
</evidence>
<dbReference type="KEGG" id="pgs:CPT03_21455"/>
<organism evidence="2 3">
    <name type="scientific">Pedobacter ginsengisoli</name>
    <dbReference type="NCBI Taxonomy" id="363852"/>
    <lineage>
        <taxon>Bacteria</taxon>
        <taxon>Pseudomonadati</taxon>
        <taxon>Bacteroidota</taxon>
        <taxon>Sphingobacteriia</taxon>
        <taxon>Sphingobacteriales</taxon>
        <taxon>Sphingobacteriaceae</taxon>
        <taxon>Pedobacter</taxon>
    </lineage>
</organism>
<keyword evidence="1" id="KW-0732">Signal</keyword>
<protein>
    <recommendedName>
        <fullName evidence="4">Porin</fullName>
    </recommendedName>
</protein>
<gene>
    <name evidence="2" type="ORF">CPT03_21455</name>
</gene>